<sequence>MRFRLSIVLSRIIEATLALLGIPIFLAEVNDTRWIALWDLIAIVYLAIRVIRLGRGKRAGDDQGAWVKSALGRRSGTLFTLFTSLVGITSGLTIVLIEEGTQAAALAKALGVLAVLLAWAILHFGYADRYAQAYYSALPEKLLVFPGTEHPTYIDFAYFSFTVGTTFAVSDVESRTSGIRLRILAHGVLSFIYNTAMLGIAIGVISG</sequence>
<feature type="transmembrane region" description="Helical" evidence="1">
    <location>
        <begin position="103"/>
        <end position="122"/>
    </location>
</feature>
<feature type="transmembrane region" description="Helical" evidence="1">
    <location>
        <begin position="183"/>
        <end position="205"/>
    </location>
</feature>
<keyword evidence="1" id="KW-0472">Membrane</keyword>
<dbReference type="OrthoDB" id="64737at2"/>
<evidence type="ECO:0000313" key="2">
    <source>
        <dbReference type="EMBL" id="ANZ41749.1"/>
    </source>
</evidence>
<feature type="transmembrane region" description="Helical" evidence="1">
    <location>
        <begin position="12"/>
        <end position="29"/>
    </location>
</feature>
<dbReference type="InterPro" id="IPR009781">
    <property type="entry name" value="DUF1345"/>
</dbReference>
<accession>A0A1B2HVI5</accession>
<proteinExistence type="predicted"/>
<dbReference type="EMBL" id="CP016793">
    <property type="protein sequence ID" value="ANZ41749.1"/>
    <property type="molecule type" value="Genomic_DNA"/>
</dbReference>
<keyword evidence="1" id="KW-0812">Transmembrane</keyword>
<dbReference type="Pfam" id="PF07077">
    <property type="entry name" value="DUF1345"/>
    <property type="match status" value="1"/>
</dbReference>
<dbReference type="STRING" id="1586287.BBK82_43200"/>
<evidence type="ECO:0008006" key="4">
    <source>
        <dbReference type="Google" id="ProtNLM"/>
    </source>
</evidence>
<evidence type="ECO:0000313" key="3">
    <source>
        <dbReference type="Proteomes" id="UP000093053"/>
    </source>
</evidence>
<reference evidence="2 3" key="1">
    <citation type="submission" date="2016-07" db="EMBL/GenBank/DDBJ databases">
        <title>Complete genome sequence of the Lentzea guizhouensis DHS C013.</title>
        <authorList>
            <person name="Cao C."/>
        </authorList>
    </citation>
    <scope>NUCLEOTIDE SEQUENCE [LARGE SCALE GENOMIC DNA]</scope>
    <source>
        <strain evidence="2 3">DHS C013</strain>
    </source>
</reference>
<organism evidence="2 3">
    <name type="scientific">Lentzea guizhouensis</name>
    <dbReference type="NCBI Taxonomy" id="1586287"/>
    <lineage>
        <taxon>Bacteria</taxon>
        <taxon>Bacillati</taxon>
        <taxon>Actinomycetota</taxon>
        <taxon>Actinomycetes</taxon>
        <taxon>Pseudonocardiales</taxon>
        <taxon>Pseudonocardiaceae</taxon>
        <taxon>Lentzea</taxon>
    </lineage>
</organism>
<dbReference type="KEGG" id="led:BBK82_43200"/>
<name>A0A1B2HVI5_9PSEU</name>
<evidence type="ECO:0000256" key="1">
    <source>
        <dbReference type="SAM" id="Phobius"/>
    </source>
</evidence>
<feature type="transmembrane region" description="Helical" evidence="1">
    <location>
        <begin position="75"/>
        <end position="97"/>
    </location>
</feature>
<gene>
    <name evidence="2" type="ORF">BBK82_43200</name>
</gene>
<dbReference type="Proteomes" id="UP000093053">
    <property type="component" value="Chromosome"/>
</dbReference>
<dbReference type="AlphaFoldDB" id="A0A1B2HVI5"/>
<keyword evidence="3" id="KW-1185">Reference proteome</keyword>
<feature type="transmembrane region" description="Helical" evidence="1">
    <location>
        <begin position="35"/>
        <end position="54"/>
    </location>
</feature>
<protein>
    <recommendedName>
        <fullName evidence="4">DUF1345 domain-containing protein</fullName>
    </recommendedName>
</protein>
<keyword evidence="1" id="KW-1133">Transmembrane helix</keyword>
<dbReference type="RefSeq" id="WP_065920084.1">
    <property type="nucleotide sequence ID" value="NZ_CP016793.1"/>
</dbReference>